<protein>
    <submittedName>
        <fullName evidence="1">Uncharacterized protein</fullName>
    </submittedName>
</protein>
<proteinExistence type="predicted"/>
<dbReference type="EMBL" id="JAMKFB020000015">
    <property type="protein sequence ID" value="KAL0174679.1"/>
    <property type="molecule type" value="Genomic_DNA"/>
</dbReference>
<name>A0ABD0PKU0_CIRMR</name>
<dbReference type="AlphaFoldDB" id="A0ABD0PKU0"/>
<dbReference type="Proteomes" id="UP001529510">
    <property type="component" value="Unassembled WGS sequence"/>
</dbReference>
<evidence type="ECO:0000313" key="2">
    <source>
        <dbReference type="Proteomes" id="UP001529510"/>
    </source>
</evidence>
<evidence type="ECO:0000313" key="1">
    <source>
        <dbReference type="EMBL" id="KAL0174679.1"/>
    </source>
</evidence>
<keyword evidence="2" id="KW-1185">Reference proteome</keyword>
<sequence>ASLPAGQQADLQWLVEWNGSLVGSHYDVRSPSRVWILAQSLKEPWALQEYLPKHCPTALSYAWPYAFTRLQLLMPLLEP</sequence>
<organism evidence="1 2">
    <name type="scientific">Cirrhinus mrigala</name>
    <name type="common">Mrigala</name>
    <dbReference type="NCBI Taxonomy" id="683832"/>
    <lineage>
        <taxon>Eukaryota</taxon>
        <taxon>Metazoa</taxon>
        <taxon>Chordata</taxon>
        <taxon>Craniata</taxon>
        <taxon>Vertebrata</taxon>
        <taxon>Euteleostomi</taxon>
        <taxon>Actinopterygii</taxon>
        <taxon>Neopterygii</taxon>
        <taxon>Teleostei</taxon>
        <taxon>Ostariophysi</taxon>
        <taxon>Cypriniformes</taxon>
        <taxon>Cyprinidae</taxon>
        <taxon>Labeoninae</taxon>
        <taxon>Labeonini</taxon>
        <taxon>Cirrhinus</taxon>
    </lineage>
</organism>
<reference evidence="1 2" key="1">
    <citation type="submission" date="2024-05" db="EMBL/GenBank/DDBJ databases">
        <title>Genome sequencing and assembly of Indian major carp, Cirrhinus mrigala (Hamilton, 1822).</title>
        <authorList>
            <person name="Mohindra V."/>
            <person name="Chowdhury L.M."/>
            <person name="Lal K."/>
            <person name="Jena J.K."/>
        </authorList>
    </citation>
    <scope>NUCLEOTIDE SEQUENCE [LARGE SCALE GENOMIC DNA]</scope>
    <source>
        <strain evidence="1">CM1030</strain>
        <tissue evidence="1">Blood</tissue>
    </source>
</reference>
<gene>
    <name evidence="1" type="ORF">M9458_030647</name>
</gene>
<feature type="non-terminal residue" evidence="1">
    <location>
        <position position="1"/>
    </location>
</feature>
<comment type="caution">
    <text evidence="1">The sequence shown here is derived from an EMBL/GenBank/DDBJ whole genome shotgun (WGS) entry which is preliminary data.</text>
</comment>
<accession>A0ABD0PKU0</accession>
<feature type="non-terminal residue" evidence="1">
    <location>
        <position position="79"/>
    </location>
</feature>